<name>A0ABP0XUD1_9ROSI</name>
<reference evidence="2 3" key="1">
    <citation type="submission" date="2024-03" db="EMBL/GenBank/DDBJ databases">
        <authorList>
            <person name="Gkanogiannis A."/>
            <person name="Becerra Lopez-Lavalle L."/>
        </authorList>
    </citation>
    <scope>NUCLEOTIDE SEQUENCE [LARGE SCALE GENOMIC DNA]</scope>
</reference>
<organism evidence="2 3">
    <name type="scientific">Citrullus colocynthis</name>
    <name type="common">colocynth</name>
    <dbReference type="NCBI Taxonomy" id="252529"/>
    <lineage>
        <taxon>Eukaryota</taxon>
        <taxon>Viridiplantae</taxon>
        <taxon>Streptophyta</taxon>
        <taxon>Embryophyta</taxon>
        <taxon>Tracheophyta</taxon>
        <taxon>Spermatophyta</taxon>
        <taxon>Magnoliopsida</taxon>
        <taxon>eudicotyledons</taxon>
        <taxon>Gunneridae</taxon>
        <taxon>Pentapetalae</taxon>
        <taxon>rosids</taxon>
        <taxon>fabids</taxon>
        <taxon>Cucurbitales</taxon>
        <taxon>Cucurbitaceae</taxon>
        <taxon>Benincaseae</taxon>
        <taxon>Citrullus</taxon>
    </lineage>
</organism>
<feature type="compositionally biased region" description="Basic and acidic residues" evidence="1">
    <location>
        <begin position="134"/>
        <end position="145"/>
    </location>
</feature>
<dbReference type="PANTHER" id="PTHR35985">
    <property type="entry name" value="OS07G0675200 PROTEIN"/>
    <property type="match status" value="1"/>
</dbReference>
<feature type="region of interest" description="Disordered" evidence="1">
    <location>
        <begin position="27"/>
        <end position="115"/>
    </location>
</feature>
<feature type="compositionally biased region" description="Polar residues" evidence="1">
    <location>
        <begin position="91"/>
        <end position="115"/>
    </location>
</feature>
<feature type="region of interest" description="Disordered" evidence="1">
    <location>
        <begin position="216"/>
        <end position="236"/>
    </location>
</feature>
<gene>
    <name evidence="2" type="ORF">CITCOLO1_LOCUS1760</name>
</gene>
<proteinExistence type="predicted"/>
<dbReference type="PANTHER" id="PTHR35985:SF1">
    <property type="entry name" value="OS07G0675200 PROTEIN"/>
    <property type="match status" value="1"/>
</dbReference>
<dbReference type="Proteomes" id="UP001642487">
    <property type="component" value="Chromosome 1"/>
</dbReference>
<sequence>MQSRLTAIAPKSNWAFSPAQFQRLRRGGLTTCRTADPSVHANDDNDPAVLSGEPERSQDNLEPDNAKANYAREDSKQGDSNGPFGPHKAQYASSPRLETTAVGQASKPITQQKRAQSTVIDHVSCVGVYGGPLEEAKTNGRTETKDQEEDNKDYYKHHKASPLAEIEFADTRKPITRATDGTAYDGAGKDVIGWLPEQLDTAEDSLRRATEIWKQNAMRGDPDAPQSRVLRALRGE</sequence>
<evidence type="ECO:0000313" key="3">
    <source>
        <dbReference type="Proteomes" id="UP001642487"/>
    </source>
</evidence>
<dbReference type="EMBL" id="OZ021735">
    <property type="protein sequence ID" value="CAK9310147.1"/>
    <property type="molecule type" value="Genomic_DNA"/>
</dbReference>
<accession>A0ABP0XUD1</accession>
<keyword evidence="3" id="KW-1185">Reference proteome</keyword>
<evidence type="ECO:0000313" key="2">
    <source>
        <dbReference type="EMBL" id="CAK9310147.1"/>
    </source>
</evidence>
<evidence type="ECO:0000256" key="1">
    <source>
        <dbReference type="SAM" id="MobiDB-lite"/>
    </source>
</evidence>
<feature type="region of interest" description="Disordered" evidence="1">
    <location>
        <begin position="132"/>
        <end position="151"/>
    </location>
</feature>
<protein>
    <submittedName>
        <fullName evidence="2">Uncharacterized protein</fullName>
    </submittedName>
</protein>